<dbReference type="GeneID" id="71984755"/>
<sequence>MAPTRKERSEATVPSELWTADDIPAPRLLDVLTQLAHFFDQIGYKKTLSALAKEASSQSELSLDVAAWTEQIGAKNAVPLLSLHEEWHEGNDKFPTLQAPAVAHDSDDSDSDDDSDGEKDDAEAVLVDVEAEETSDDDSDEKESSASDSSDSSSSEEEKEAPAKAGAKRKRVASPPSSSDHSSDASSSDSDSDSSASSESDAPPAKKARKSSPVKAAKAKKANKAKSSSSDSDSSSASSDSSSSSEFEEEKPAPPPEKKEKKAKAVKTSSAPSSSSSATLEAESSPEKEEAPVSHVHPDRLRQVPDQAPKPTTKKETAAQLKKQQIPFSRIPADQKVDEKFASNEYVSYDYADRAHRDLIVTRGKGFTKEKNKKKRGSYRGGTIDLAPKGIKFED</sequence>
<dbReference type="InterPro" id="IPR006594">
    <property type="entry name" value="LisH"/>
</dbReference>
<dbReference type="KEGG" id="ffu:CLAFUR5_04877"/>
<name>A0A9Q8LF78_PASFU</name>
<dbReference type="PANTHER" id="PTHR23216">
    <property type="entry name" value="NUCLEOLAR AND COILED-BODY PHOSPHOPROTEIN 1"/>
    <property type="match status" value="1"/>
</dbReference>
<feature type="compositionally biased region" description="Low complexity" evidence="1">
    <location>
        <begin position="173"/>
        <end position="205"/>
    </location>
</feature>
<dbReference type="OrthoDB" id="5599646at2759"/>
<dbReference type="InterPro" id="IPR039191">
    <property type="entry name" value="Nopp140-like"/>
</dbReference>
<evidence type="ECO:0000259" key="2">
    <source>
        <dbReference type="Pfam" id="PF05022"/>
    </source>
</evidence>
<dbReference type="Proteomes" id="UP000756132">
    <property type="component" value="Chromosome 4"/>
</dbReference>
<feature type="region of interest" description="Disordered" evidence="1">
    <location>
        <begin position="91"/>
        <end position="331"/>
    </location>
</feature>
<feature type="domain" description="Srp40 C-terminal" evidence="2">
    <location>
        <begin position="327"/>
        <end position="393"/>
    </location>
</feature>
<dbReference type="OMA" id="QQSILHY"/>
<dbReference type="PROSITE" id="PS50896">
    <property type="entry name" value="LISH"/>
    <property type="match status" value="1"/>
</dbReference>
<dbReference type="Pfam" id="PF05022">
    <property type="entry name" value="SRP40_C"/>
    <property type="match status" value="1"/>
</dbReference>
<protein>
    <recommendedName>
        <fullName evidence="2">Srp40 C-terminal domain-containing protein</fullName>
    </recommendedName>
</protein>
<reference evidence="3" key="2">
    <citation type="journal article" date="2022" name="Microb. Genom.">
        <title>A chromosome-scale genome assembly of the tomato pathogen Cladosporium fulvum reveals a compartmentalized genome architecture and the presence of a dispensable chromosome.</title>
        <authorList>
            <person name="Zaccaron A.Z."/>
            <person name="Chen L.H."/>
            <person name="Samaras A."/>
            <person name="Stergiopoulos I."/>
        </authorList>
    </citation>
    <scope>NUCLEOTIDE SEQUENCE</scope>
    <source>
        <strain evidence="3">Race5_Kim</strain>
    </source>
</reference>
<feature type="region of interest" description="Disordered" evidence="1">
    <location>
        <begin position="371"/>
        <end position="395"/>
    </location>
</feature>
<dbReference type="EMBL" id="CP090166">
    <property type="protein sequence ID" value="UJO16287.1"/>
    <property type="molecule type" value="Genomic_DNA"/>
</dbReference>
<dbReference type="RefSeq" id="XP_047760653.1">
    <property type="nucleotide sequence ID" value="XM_047904025.1"/>
</dbReference>
<dbReference type="GO" id="GO:0005654">
    <property type="term" value="C:nucleoplasm"/>
    <property type="evidence" value="ECO:0007669"/>
    <property type="project" value="TreeGrafter"/>
</dbReference>
<proteinExistence type="predicted"/>
<evidence type="ECO:0000313" key="3">
    <source>
        <dbReference type="EMBL" id="UJO16287.1"/>
    </source>
</evidence>
<feature type="compositionally biased region" description="Low complexity" evidence="1">
    <location>
        <begin position="225"/>
        <end position="245"/>
    </location>
</feature>
<evidence type="ECO:0000256" key="1">
    <source>
        <dbReference type="SAM" id="MobiDB-lite"/>
    </source>
</evidence>
<organism evidence="3 4">
    <name type="scientific">Passalora fulva</name>
    <name type="common">Tomato leaf mold</name>
    <name type="synonym">Cladosporium fulvum</name>
    <dbReference type="NCBI Taxonomy" id="5499"/>
    <lineage>
        <taxon>Eukaryota</taxon>
        <taxon>Fungi</taxon>
        <taxon>Dikarya</taxon>
        <taxon>Ascomycota</taxon>
        <taxon>Pezizomycotina</taxon>
        <taxon>Dothideomycetes</taxon>
        <taxon>Dothideomycetidae</taxon>
        <taxon>Mycosphaerellales</taxon>
        <taxon>Mycosphaerellaceae</taxon>
        <taxon>Fulvia</taxon>
    </lineage>
</organism>
<feature type="compositionally biased region" description="Basic and acidic residues" evidence="1">
    <location>
        <begin position="250"/>
        <end position="260"/>
    </location>
</feature>
<accession>A0A9Q8LF78</accession>
<dbReference type="GO" id="GO:0005730">
    <property type="term" value="C:nucleolus"/>
    <property type="evidence" value="ECO:0007669"/>
    <property type="project" value="InterPro"/>
</dbReference>
<feature type="compositionally biased region" description="Acidic residues" evidence="1">
    <location>
        <begin position="107"/>
        <end position="141"/>
    </location>
</feature>
<dbReference type="AlphaFoldDB" id="A0A9Q8LF78"/>
<evidence type="ECO:0000313" key="4">
    <source>
        <dbReference type="Proteomes" id="UP000756132"/>
    </source>
</evidence>
<feature type="compositionally biased region" description="Basic residues" evidence="1">
    <location>
        <begin position="206"/>
        <end position="224"/>
    </location>
</feature>
<feature type="compositionally biased region" description="Low complexity" evidence="1">
    <location>
        <begin position="266"/>
        <end position="283"/>
    </location>
</feature>
<dbReference type="InterPro" id="IPR007718">
    <property type="entry name" value="Srp40_C"/>
</dbReference>
<gene>
    <name evidence="3" type="ORF">CLAFUR5_04877</name>
</gene>
<reference evidence="3" key="1">
    <citation type="submission" date="2021-12" db="EMBL/GenBank/DDBJ databases">
        <authorList>
            <person name="Zaccaron A."/>
            <person name="Stergiopoulos I."/>
        </authorList>
    </citation>
    <scope>NUCLEOTIDE SEQUENCE</scope>
    <source>
        <strain evidence="3">Race5_Kim</strain>
    </source>
</reference>
<feature type="compositionally biased region" description="Basic and acidic residues" evidence="1">
    <location>
        <begin position="285"/>
        <end position="303"/>
    </location>
</feature>
<dbReference type="PANTHER" id="PTHR23216:SF1">
    <property type="entry name" value="NUCLEOLAR AND COILED-BODY PHOSPHOPROTEIN 1"/>
    <property type="match status" value="1"/>
</dbReference>
<keyword evidence="4" id="KW-1185">Reference proteome</keyword>